<evidence type="ECO:0000313" key="3">
    <source>
        <dbReference type="EMBL" id="MDX5932286.1"/>
    </source>
</evidence>
<evidence type="ECO:0000256" key="1">
    <source>
        <dbReference type="SAM" id="SignalP"/>
    </source>
</evidence>
<feature type="domain" description="Lipid/polyisoprenoid-binding YceI-like" evidence="2">
    <location>
        <begin position="46"/>
        <end position="198"/>
    </location>
</feature>
<dbReference type="SUPFAM" id="SSF101874">
    <property type="entry name" value="YceI-like"/>
    <property type="match status" value="1"/>
</dbReference>
<evidence type="ECO:0000313" key="4">
    <source>
        <dbReference type="Proteomes" id="UP001279553"/>
    </source>
</evidence>
<dbReference type="InterPro" id="IPR007372">
    <property type="entry name" value="Lipid/polyisoprenoid-bd_YceI"/>
</dbReference>
<feature type="chain" id="PRO_5043734751" evidence="1">
    <location>
        <begin position="43"/>
        <end position="203"/>
    </location>
</feature>
<dbReference type="Gene3D" id="2.40.128.110">
    <property type="entry name" value="Lipid/polyisoprenoid-binding, YceI-like"/>
    <property type="match status" value="1"/>
</dbReference>
<keyword evidence="4" id="KW-1185">Reference proteome</keyword>
<sequence>MSATRPYGTTIPTTIKGHPMNHAIRLATAASLALVSISPAFASPETLQLTPGNMLAQTHSSAMLFTVTGTYRQLAGTLTFDPVAKTCAVDVTFQTRSLALPNAIVRGQVMAKDFLDPQKYPTSRYVGTCADNGTMMIGNLTNHGQTHPFDMKITYVMKDGKLIGIDTEGAFNRYHWGLNGESMTVGKMIRVTNKISLDGKPPT</sequence>
<proteinExistence type="predicted"/>
<dbReference type="AlphaFoldDB" id="A0AAW9DTS0"/>
<dbReference type="SMART" id="SM00867">
    <property type="entry name" value="YceI"/>
    <property type="match status" value="1"/>
</dbReference>
<protein>
    <submittedName>
        <fullName evidence="3">YceI family protein</fullName>
    </submittedName>
</protein>
<keyword evidence="1" id="KW-0732">Signal</keyword>
<accession>A0AAW9DTS0</accession>
<dbReference type="RefSeq" id="WP_319615133.1">
    <property type="nucleotide sequence ID" value="NZ_JAWXYB010000018.1"/>
</dbReference>
<evidence type="ECO:0000259" key="2">
    <source>
        <dbReference type="SMART" id="SM00867"/>
    </source>
</evidence>
<reference evidence="3 4" key="1">
    <citation type="submission" date="2023-11" db="EMBL/GenBank/DDBJ databases">
        <title>MicrobeMod: A computational toolkit for identifying prokaryotic methylation and restriction-modification with nanopore sequencing.</title>
        <authorList>
            <person name="Crits-Christoph A."/>
            <person name="Kang S.C."/>
            <person name="Lee H."/>
            <person name="Ostrov N."/>
        </authorList>
    </citation>
    <scope>NUCLEOTIDE SEQUENCE [LARGE SCALE GENOMIC DNA]</scope>
    <source>
        <strain evidence="3 4">DSMZ 700</strain>
    </source>
</reference>
<organism evidence="3 4">
    <name type="scientific">Acidiphilium acidophilum</name>
    <name type="common">Thiobacillus acidophilus</name>
    <dbReference type="NCBI Taxonomy" id="76588"/>
    <lineage>
        <taxon>Bacteria</taxon>
        <taxon>Pseudomonadati</taxon>
        <taxon>Pseudomonadota</taxon>
        <taxon>Alphaproteobacteria</taxon>
        <taxon>Acetobacterales</taxon>
        <taxon>Acidocellaceae</taxon>
        <taxon>Acidiphilium</taxon>
    </lineage>
</organism>
<dbReference type="PANTHER" id="PTHR34406:SF1">
    <property type="entry name" value="PROTEIN YCEI"/>
    <property type="match status" value="1"/>
</dbReference>
<comment type="caution">
    <text evidence="3">The sequence shown here is derived from an EMBL/GenBank/DDBJ whole genome shotgun (WGS) entry which is preliminary data.</text>
</comment>
<dbReference type="Proteomes" id="UP001279553">
    <property type="component" value="Unassembled WGS sequence"/>
</dbReference>
<dbReference type="PANTHER" id="PTHR34406">
    <property type="entry name" value="PROTEIN YCEI"/>
    <property type="match status" value="1"/>
</dbReference>
<gene>
    <name evidence="3" type="ORF">SIL87_16130</name>
</gene>
<dbReference type="Pfam" id="PF04264">
    <property type="entry name" value="YceI"/>
    <property type="match status" value="1"/>
</dbReference>
<name>A0AAW9DTS0_ACIAO</name>
<dbReference type="InterPro" id="IPR036761">
    <property type="entry name" value="TTHA0802/YceI-like_sf"/>
</dbReference>
<dbReference type="EMBL" id="JAWXYB010000018">
    <property type="protein sequence ID" value="MDX5932286.1"/>
    <property type="molecule type" value="Genomic_DNA"/>
</dbReference>
<feature type="signal peptide" evidence="1">
    <location>
        <begin position="1"/>
        <end position="42"/>
    </location>
</feature>